<sequence>MKKKKHMNMGGLFSVGGIGSGESPMEIETLMSLSSKNKEKAFEELSVIKKAK</sequence>
<dbReference type="EMBL" id="PVYX01000002">
    <property type="protein sequence ID" value="PRX54864.1"/>
    <property type="molecule type" value="Genomic_DNA"/>
</dbReference>
<dbReference type="AlphaFoldDB" id="A0A2T0MBI5"/>
<dbReference type="RefSeq" id="WP_158259137.1">
    <property type="nucleotide sequence ID" value="NZ_PVYX01000002.1"/>
</dbReference>
<protein>
    <submittedName>
        <fullName evidence="1">Uncharacterized protein</fullName>
    </submittedName>
</protein>
<evidence type="ECO:0000313" key="1">
    <source>
        <dbReference type="EMBL" id="PRX54864.1"/>
    </source>
</evidence>
<accession>A0A2T0MBI5</accession>
<dbReference type="Proteomes" id="UP000237640">
    <property type="component" value="Unassembled WGS sequence"/>
</dbReference>
<gene>
    <name evidence="1" type="ORF">CLV81_3268</name>
</gene>
<reference evidence="1 2" key="1">
    <citation type="submission" date="2018-03" db="EMBL/GenBank/DDBJ databases">
        <title>Genomic Encyclopedia of Archaeal and Bacterial Type Strains, Phase II (KMG-II): from individual species to whole genera.</title>
        <authorList>
            <person name="Goeker M."/>
        </authorList>
    </citation>
    <scope>NUCLEOTIDE SEQUENCE [LARGE SCALE GENOMIC DNA]</scope>
    <source>
        <strain evidence="1 2">DSM 25027</strain>
    </source>
</reference>
<organism evidence="1 2">
    <name type="scientific">Flagellimonas meridianipacifica</name>
    <dbReference type="NCBI Taxonomy" id="1080225"/>
    <lineage>
        <taxon>Bacteria</taxon>
        <taxon>Pseudomonadati</taxon>
        <taxon>Bacteroidota</taxon>
        <taxon>Flavobacteriia</taxon>
        <taxon>Flavobacteriales</taxon>
        <taxon>Flavobacteriaceae</taxon>
        <taxon>Flagellimonas</taxon>
    </lineage>
</organism>
<keyword evidence="2" id="KW-1185">Reference proteome</keyword>
<evidence type="ECO:0000313" key="2">
    <source>
        <dbReference type="Proteomes" id="UP000237640"/>
    </source>
</evidence>
<comment type="caution">
    <text evidence="1">The sequence shown here is derived from an EMBL/GenBank/DDBJ whole genome shotgun (WGS) entry which is preliminary data.</text>
</comment>
<name>A0A2T0MBI5_9FLAO</name>
<proteinExistence type="predicted"/>